<dbReference type="EMBL" id="CP002293">
    <property type="protein sequence ID" value="ADP75025.1"/>
    <property type="molecule type" value="Genomic_DNA"/>
</dbReference>
<accession>A0A7U4DL78</accession>
<dbReference type="AlphaFoldDB" id="A0A7U4DL78"/>
<reference evidence="1" key="1">
    <citation type="submission" date="2010-10" db="EMBL/GenBank/DDBJ databases">
        <title>Complete sequence of chromosome of Geobacillus sp. Y4.1MC1.</title>
        <authorList>
            <consortium name="US DOE Joint Genome Institute"/>
            <person name="Lucas S."/>
            <person name="Copeland A."/>
            <person name="Lapidus A."/>
            <person name="Cheng J.-F."/>
            <person name="Bruce D."/>
            <person name="Goodwin L."/>
            <person name="Pitluck S."/>
            <person name="Chertkov O."/>
            <person name="Zhang X."/>
            <person name="Detter J.C."/>
            <person name="Han C."/>
            <person name="Tapia R."/>
            <person name="Land M."/>
            <person name="Hauser L."/>
            <person name="Jeffries C."/>
            <person name="Kyrpides N."/>
            <person name="Ivanova N."/>
            <person name="Ovchinnikova G."/>
            <person name="Brumm P."/>
            <person name="Mead D."/>
            <person name="Woyke T."/>
        </authorList>
    </citation>
    <scope>NUCLEOTIDE SEQUENCE [LARGE SCALE GENOMIC DNA]</scope>
    <source>
        <strain evidence="1">Y4.1MC1</strain>
    </source>
</reference>
<gene>
    <name evidence="1" type="ORF">GY4MC1_2296</name>
</gene>
<sequence length="64" mass="7659">MPMHTVKNHLKKNVTWQLARIPLYLLFNKFLYDAIMKTKERFKLLTSPVGKMLGRSSRYQPEYS</sequence>
<evidence type="ECO:0000313" key="1">
    <source>
        <dbReference type="EMBL" id="ADP75025.1"/>
    </source>
</evidence>
<proteinExistence type="predicted"/>
<dbReference type="KEGG" id="gmc:GY4MC1_2296"/>
<protein>
    <submittedName>
        <fullName evidence="1">Uncharacterized protein</fullName>
    </submittedName>
</protein>
<name>A0A7U4DL78_GEOS0</name>
<organism evidence="1">
    <name type="scientific">Geobacillus sp. (strain Y4.1MC1)</name>
    <dbReference type="NCBI Taxonomy" id="581103"/>
    <lineage>
        <taxon>Bacteria</taxon>
        <taxon>Bacillati</taxon>
        <taxon>Bacillota</taxon>
        <taxon>Bacilli</taxon>
        <taxon>Bacillales</taxon>
        <taxon>Anoxybacillaceae</taxon>
        <taxon>Geobacillus</taxon>
    </lineage>
</organism>